<reference evidence="1 2" key="1">
    <citation type="journal article" date="2018" name="Sci. Rep.">
        <title>Extensive genomic diversity among Mycobacterium marinum strains revealed by whole genome sequencing.</title>
        <authorList>
            <person name="Das S."/>
            <person name="Pettersson B.M."/>
            <person name="Behra P.R."/>
            <person name="Mallick A."/>
            <person name="Cheramie M."/>
            <person name="Ramesh M."/>
            <person name="Shirreff L."/>
            <person name="DuCote T."/>
            <person name="Dasgupta S."/>
            <person name="Ennis D.G."/>
            <person name="Kirsebom L.A."/>
        </authorList>
    </citation>
    <scope>NUCLEOTIDE SEQUENCE [LARGE SCALE GENOMIC DNA]</scope>
    <source>
        <strain evidence="1 2">Davis1</strain>
    </source>
</reference>
<evidence type="ECO:0000313" key="1">
    <source>
        <dbReference type="EMBL" id="RFZ39557.1"/>
    </source>
</evidence>
<accession>A0A2Z5YHQ7</accession>
<protein>
    <submittedName>
        <fullName evidence="1">Uncharacterized protein</fullName>
    </submittedName>
</protein>
<dbReference type="Proteomes" id="UP000257451">
    <property type="component" value="Unassembled WGS sequence"/>
</dbReference>
<organism evidence="1 2">
    <name type="scientific">Mycobacterium marinum</name>
    <dbReference type="NCBI Taxonomy" id="1781"/>
    <lineage>
        <taxon>Bacteria</taxon>
        <taxon>Bacillati</taxon>
        <taxon>Actinomycetota</taxon>
        <taxon>Actinomycetes</taxon>
        <taxon>Mycobacteriales</taxon>
        <taxon>Mycobacteriaceae</taxon>
        <taxon>Mycobacterium</taxon>
        <taxon>Mycobacterium ulcerans group</taxon>
    </lineage>
</organism>
<proteinExistence type="predicted"/>
<dbReference type="EMBL" id="PEDF01000101">
    <property type="protein sequence ID" value="RFZ39557.1"/>
    <property type="molecule type" value="Genomic_DNA"/>
</dbReference>
<evidence type="ECO:0000313" key="2">
    <source>
        <dbReference type="Proteomes" id="UP000257451"/>
    </source>
</evidence>
<comment type="caution">
    <text evidence="1">The sequence shown here is derived from an EMBL/GenBank/DDBJ whole genome shotgun (WGS) entry which is preliminary data.</text>
</comment>
<gene>
    <name evidence="1" type="ORF">DAVIS_03287</name>
</gene>
<sequence>MSVAALSCETELALSSINASEFDDITEALFREQELAYSLNWVLLTDPEF</sequence>
<dbReference type="AlphaFoldDB" id="A0A2Z5YHQ7"/>
<name>A0A2Z5YHQ7_MYCMR</name>